<protein>
    <recommendedName>
        <fullName evidence="3">tRNA threonylcarbamoyladenosine biosynthesis protein TsaB</fullName>
    </recommendedName>
    <alternativeName>
        <fullName evidence="6">t(6)A37 threonylcarbamoyladenosine biosynthesis protein TsaB</fullName>
    </alternativeName>
</protein>
<dbReference type="NCBIfam" id="TIGR03725">
    <property type="entry name" value="T6A_YeaZ"/>
    <property type="match status" value="1"/>
</dbReference>
<evidence type="ECO:0000256" key="2">
    <source>
        <dbReference type="ARBA" id="ARBA00010493"/>
    </source>
</evidence>
<evidence type="ECO:0000256" key="4">
    <source>
        <dbReference type="ARBA" id="ARBA00022490"/>
    </source>
</evidence>
<feature type="domain" description="Gcp-like" evidence="7">
    <location>
        <begin position="36"/>
        <end position="162"/>
    </location>
</feature>
<reference evidence="8 9" key="1">
    <citation type="submission" date="2019-03" db="EMBL/GenBank/DDBJ databases">
        <title>Genomic Encyclopedia of Type Strains, Phase IV (KMG-IV): sequencing the most valuable type-strain genomes for metagenomic binning, comparative biology and taxonomic classification.</title>
        <authorList>
            <person name="Goeker M."/>
        </authorList>
    </citation>
    <scope>NUCLEOTIDE SEQUENCE [LARGE SCALE GENOMIC DNA]</scope>
    <source>
        <strain evidence="8 9">DSM 18577</strain>
    </source>
</reference>
<dbReference type="RefSeq" id="WP_131913417.1">
    <property type="nucleotide sequence ID" value="NZ_OU594967.1"/>
</dbReference>
<dbReference type="AlphaFoldDB" id="A0A4R1JAT2"/>
<evidence type="ECO:0000313" key="8">
    <source>
        <dbReference type="EMBL" id="TCK47614.1"/>
    </source>
</evidence>
<evidence type="ECO:0000256" key="5">
    <source>
        <dbReference type="ARBA" id="ARBA00022694"/>
    </source>
</evidence>
<comment type="subcellular location">
    <subcellularLocation>
        <location evidence="1">Cytoplasm</location>
    </subcellularLocation>
</comment>
<dbReference type="EMBL" id="SMGD01000014">
    <property type="protein sequence ID" value="TCK47614.1"/>
    <property type="molecule type" value="Genomic_DNA"/>
</dbReference>
<keyword evidence="5" id="KW-0819">tRNA processing</keyword>
<dbReference type="InterPro" id="IPR000905">
    <property type="entry name" value="Gcp-like_dom"/>
</dbReference>
<gene>
    <name evidence="8" type="ORF">EV690_2651</name>
</gene>
<evidence type="ECO:0000256" key="1">
    <source>
        <dbReference type="ARBA" id="ARBA00004496"/>
    </source>
</evidence>
<dbReference type="GO" id="GO:0005829">
    <property type="term" value="C:cytosol"/>
    <property type="evidence" value="ECO:0007669"/>
    <property type="project" value="TreeGrafter"/>
</dbReference>
<sequence>MNQKLNVNLLAIDTATEACSVALSWQGKIYSHFERCPREHTQKILPMVEQVLMQAEVKLSQLDAIAFGQGPGSFTGVRIGVAAAQGLAFGANLPMIGVSTLAAMAQQAIDSAGANTVVAAIDARMGEIYHAIFANHHGQAVMTHTEQVISPEAVESMAAMPGVAVGTGWETYGDILCEKYPLVSQTDIALPRAYDMLKLAKQFYANGQTTTAASAQPVYLRDKVTWKKLPGRE</sequence>
<dbReference type="CDD" id="cd24032">
    <property type="entry name" value="ASKHA_NBD_TsaB"/>
    <property type="match status" value="1"/>
</dbReference>
<evidence type="ECO:0000256" key="3">
    <source>
        <dbReference type="ARBA" id="ARBA00019012"/>
    </source>
</evidence>
<dbReference type="InterPro" id="IPR022496">
    <property type="entry name" value="T6A_TsaB"/>
</dbReference>
<accession>A0A4R1JAT2</accession>
<dbReference type="Proteomes" id="UP000295565">
    <property type="component" value="Unassembled WGS sequence"/>
</dbReference>
<evidence type="ECO:0000259" key="7">
    <source>
        <dbReference type="Pfam" id="PF00814"/>
    </source>
</evidence>
<dbReference type="PANTHER" id="PTHR11735:SF11">
    <property type="entry name" value="TRNA THREONYLCARBAMOYLADENOSINE BIOSYNTHESIS PROTEIN TSAB"/>
    <property type="match status" value="1"/>
</dbReference>
<keyword evidence="4" id="KW-0963">Cytoplasm</keyword>
<organism evidence="8 9">
    <name type="scientific">Celerinatantimonas diazotrophica</name>
    <dbReference type="NCBI Taxonomy" id="412034"/>
    <lineage>
        <taxon>Bacteria</taxon>
        <taxon>Pseudomonadati</taxon>
        <taxon>Pseudomonadota</taxon>
        <taxon>Gammaproteobacteria</taxon>
        <taxon>Celerinatantimonadaceae</taxon>
        <taxon>Celerinatantimonas</taxon>
    </lineage>
</organism>
<dbReference type="FunFam" id="3.30.420.40:FF:000097">
    <property type="entry name" value="tRNA threonylcarbamoyladenosine biosynthesis protein TsaB"/>
    <property type="match status" value="1"/>
</dbReference>
<comment type="similarity">
    <text evidence="2">Belongs to the KAE1 / TsaD family. TsaB subfamily.</text>
</comment>
<dbReference type="PANTHER" id="PTHR11735">
    <property type="entry name" value="TRNA N6-ADENOSINE THREONYLCARBAMOYLTRANSFERASE"/>
    <property type="match status" value="1"/>
</dbReference>
<name>A0A4R1JAT2_9GAMM</name>
<comment type="caution">
    <text evidence="8">The sequence shown here is derived from an EMBL/GenBank/DDBJ whole genome shotgun (WGS) entry which is preliminary data.</text>
</comment>
<evidence type="ECO:0000256" key="6">
    <source>
        <dbReference type="ARBA" id="ARBA00032446"/>
    </source>
</evidence>
<proteinExistence type="inferred from homology"/>
<dbReference type="Gene3D" id="3.30.420.40">
    <property type="match status" value="2"/>
</dbReference>
<dbReference type="SUPFAM" id="SSF53067">
    <property type="entry name" value="Actin-like ATPase domain"/>
    <property type="match status" value="2"/>
</dbReference>
<evidence type="ECO:0000313" key="9">
    <source>
        <dbReference type="Proteomes" id="UP000295565"/>
    </source>
</evidence>
<dbReference type="InterPro" id="IPR043129">
    <property type="entry name" value="ATPase_NBD"/>
</dbReference>
<keyword evidence="9" id="KW-1185">Reference proteome</keyword>
<dbReference type="OrthoDB" id="9809995at2"/>
<dbReference type="Pfam" id="PF00814">
    <property type="entry name" value="TsaD"/>
    <property type="match status" value="1"/>
</dbReference>
<dbReference type="GO" id="GO:0002949">
    <property type="term" value="P:tRNA threonylcarbamoyladenosine modification"/>
    <property type="evidence" value="ECO:0007669"/>
    <property type="project" value="InterPro"/>
</dbReference>